<dbReference type="OrthoDB" id="4845141at2759"/>
<protein>
    <recommendedName>
        <fullName evidence="3">SnoaL-like domain-containing protein</fullName>
    </recommendedName>
</protein>
<dbReference type="Proteomes" id="UP000015530">
    <property type="component" value="Unassembled WGS sequence"/>
</dbReference>
<evidence type="ECO:0000313" key="1">
    <source>
        <dbReference type="EMBL" id="EQB50716.1"/>
    </source>
</evidence>
<dbReference type="AlphaFoldDB" id="T0LGH5"/>
<evidence type="ECO:0008006" key="3">
    <source>
        <dbReference type="Google" id="ProtNLM"/>
    </source>
</evidence>
<comment type="caution">
    <text evidence="1">The sequence shown here is derived from an EMBL/GenBank/DDBJ whole genome shotgun (WGS) entry which is preliminary data.</text>
</comment>
<dbReference type="EMBL" id="AMYD01001971">
    <property type="protein sequence ID" value="EQB50716.1"/>
    <property type="molecule type" value="Genomic_DNA"/>
</dbReference>
<organism evidence="1 2">
    <name type="scientific">Colletotrichum gloeosporioides (strain Cg-14)</name>
    <name type="common">Anthracnose fungus</name>
    <name type="synonym">Glomerella cingulata</name>
    <dbReference type="NCBI Taxonomy" id="1237896"/>
    <lineage>
        <taxon>Eukaryota</taxon>
        <taxon>Fungi</taxon>
        <taxon>Dikarya</taxon>
        <taxon>Ascomycota</taxon>
        <taxon>Pezizomycotina</taxon>
        <taxon>Sordariomycetes</taxon>
        <taxon>Hypocreomycetidae</taxon>
        <taxon>Glomerellales</taxon>
        <taxon>Glomerellaceae</taxon>
        <taxon>Colletotrichum</taxon>
        <taxon>Colletotrichum gloeosporioides species complex</taxon>
    </lineage>
</organism>
<accession>T0LGH5</accession>
<evidence type="ECO:0000313" key="2">
    <source>
        <dbReference type="Proteomes" id="UP000015530"/>
    </source>
</evidence>
<reference evidence="2" key="1">
    <citation type="journal article" date="2013" name="Mol. Plant Microbe Interact.">
        <title>Global aspects of pacC regulation of pathogenicity genes in Colletotrichum gloeosporioides as revealed by transcriptome analysis.</title>
        <authorList>
            <person name="Alkan N."/>
            <person name="Meng X."/>
            <person name="Friedlander G."/>
            <person name="Reuveni E."/>
            <person name="Sukno S."/>
            <person name="Sherman A."/>
            <person name="Thon M."/>
            <person name="Fluhr R."/>
            <person name="Prusky D."/>
        </authorList>
    </citation>
    <scope>NUCLEOTIDE SEQUENCE [LARGE SCALE GENOMIC DNA]</scope>
    <source>
        <strain evidence="2">Cg-14</strain>
    </source>
</reference>
<proteinExistence type="predicted"/>
<name>T0LGH5_COLGC</name>
<dbReference type="HOGENOM" id="CLU_1396201_0_0_1"/>
<sequence>MDLSIVSKHYFDQPQDLTRLLNELSTKSRDISIRPLLERMAKSLLQLLEMNPISFDELRSFWLDSDATMIFDSDPGCPIEDGWRTYVGKKEIQDFFIKRDEMTKHRLETTHLEFILVVADRGRITCLYKRHRKKQHGLDQETDLILVIMDLNASNNIERLQYRYLEESDYAVKYKWERSSESMKKHGLIIPKREE</sequence>
<gene>
    <name evidence="1" type="ORF">CGLO_09811</name>
</gene>